<evidence type="ECO:0008006" key="7">
    <source>
        <dbReference type="Google" id="ProtNLM"/>
    </source>
</evidence>
<feature type="signal peptide" evidence="4">
    <location>
        <begin position="1"/>
        <end position="21"/>
    </location>
</feature>
<feature type="compositionally biased region" description="Acidic residues" evidence="3">
    <location>
        <begin position="293"/>
        <end position="305"/>
    </location>
</feature>
<accession>A0A498JU75</accession>
<evidence type="ECO:0000313" key="6">
    <source>
        <dbReference type="Proteomes" id="UP000290289"/>
    </source>
</evidence>
<feature type="chain" id="PRO_5019831887" description="Stigma-specific STIG1-like protein 1" evidence="4">
    <location>
        <begin position="22"/>
        <end position="598"/>
    </location>
</feature>
<comment type="caution">
    <text evidence="5">The sequence shown here is derived from an EMBL/GenBank/DDBJ whole genome shotgun (WGS) entry which is preliminary data.</text>
</comment>
<dbReference type="InterPro" id="IPR006969">
    <property type="entry name" value="Stig-like"/>
</dbReference>
<keyword evidence="6" id="KW-1185">Reference proteome</keyword>
<dbReference type="PANTHER" id="PTHR33227:SF21">
    <property type="entry name" value="F12F1.21 PROTEIN"/>
    <property type="match status" value="1"/>
</dbReference>
<keyword evidence="2 4" id="KW-0732">Signal</keyword>
<gene>
    <name evidence="5" type="ORF">DVH24_011743</name>
</gene>
<evidence type="ECO:0000256" key="4">
    <source>
        <dbReference type="SAM" id="SignalP"/>
    </source>
</evidence>
<name>A0A498JU75_MALDO</name>
<feature type="region of interest" description="Disordered" evidence="3">
    <location>
        <begin position="416"/>
        <end position="442"/>
    </location>
</feature>
<dbReference type="AlphaFoldDB" id="A0A498JU75"/>
<proteinExistence type="inferred from homology"/>
<evidence type="ECO:0000256" key="2">
    <source>
        <dbReference type="ARBA" id="ARBA00022729"/>
    </source>
</evidence>
<evidence type="ECO:0000256" key="3">
    <source>
        <dbReference type="SAM" id="MobiDB-lite"/>
    </source>
</evidence>
<comment type="similarity">
    <text evidence="1">Belongs to the STIG1 family.</text>
</comment>
<protein>
    <recommendedName>
        <fullName evidence="7">Stigma-specific STIG1-like protein 1</fullName>
    </recommendedName>
</protein>
<organism evidence="5 6">
    <name type="scientific">Malus domestica</name>
    <name type="common">Apple</name>
    <name type="synonym">Pyrus malus</name>
    <dbReference type="NCBI Taxonomy" id="3750"/>
    <lineage>
        <taxon>Eukaryota</taxon>
        <taxon>Viridiplantae</taxon>
        <taxon>Streptophyta</taxon>
        <taxon>Embryophyta</taxon>
        <taxon>Tracheophyta</taxon>
        <taxon>Spermatophyta</taxon>
        <taxon>Magnoliopsida</taxon>
        <taxon>eudicotyledons</taxon>
        <taxon>Gunneridae</taxon>
        <taxon>Pentapetalae</taxon>
        <taxon>rosids</taxon>
        <taxon>fabids</taxon>
        <taxon>Rosales</taxon>
        <taxon>Rosaceae</taxon>
        <taxon>Amygdaloideae</taxon>
        <taxon>Maleae</taxon>
        <taxon>Malus</taxon>
    </lineage>
</organism>
<sequence>MAMKLMNIFFTLLAAMAIVGAEIFRDDHIEDVEMQTSTETEATKFPEIPDEEEETTSLRGVSRFLYNHHKNIPLPSYNCDNFPRVCRAKNSLGPDCCKKKCVDVKTDRYNCGICGYRCKYTEICCRGKCVNASFDKRHCVMSMKLPKFLFTLVLIADIAIFSSATPTIKETHGNTKSQNPSSTISRFLGLHEFVGHRHRPRITCERSPRICWAMGSPGPYCCNKKCVNVMTDKHNCGMCGRKCNYSGLCCKGSCVYPSVDERHCGKCDNRCPAGSLCVYGLCTITLSATPDQEESFLDEDNNDTDDATKSMQSEKTTSLIGRSRFLASRAAVPTCDKYPRVCRATGSAGRDCCKKKCVDTNTDRVNCGKCGKKCKYGETCCKGKCVNPRSDKKNCGSCNNKCKKGTITLSATPDQEESFLDEDNNDTDDATKSMQSEKTTSLTGRSRFLASRAAVPTCDKYPRVCRATGSAGRDCCKKKCVDTNTDRVNCGKCGKKCKYGETCCKGKCVNPRSDKKNCGSCNKKCKKGSSCVYGISIILKFDLSIAHLITITLSARPNNHQAAASRSRFLASKTPAGRGGCGQNPLVCSATEGSLGRD</sequence>
<dbReference type="PANTHER" id="PTHR33227">
    <property type="entry name" value="STIGMA-SPECIFIC STIG1-LIKE PROTEIN 3"/>
    <property type="match status" value="1"/>
</dbReference>
<dbReference type="EMBL" id="RDQH01000331">
    <property type="protein sequence ID" value="RXH99418.1"/>
    <property type="molecule type" value="Genomic_DNA"/>
</dbReference>
<feature type="region of interest" description="Disordered" evidence="3">
    <location>
        <begin position="293"/>
        <end position="316"/>
    </location>
</feature>
<feature type="compositionally biased region" description="Polar residues" evidence="3">
    <location>
        <begin position="432"/>
        <end position="442"/>
    </location>
</feature>
<feature type="compositionally biased region" description="Acidic residues" evidence="3">
    <location>
        <begin position="416"/>
        <end position="428"/>
    </location>
</feature>
<dbReference type="Pfam" id="PF04885">
    <property type="entry name" value="Stig1"/>
    <property type="match status" value="4"/>
</dbReference>
<dbReference type="STRING" id="3750.A0A498JU75"/>
<dbReference type="Proteomes" id="UP000290289">
    <property type="component" value="Chromosome 5"/>
</dbReference>
<evidence type="ECO:0000256" key="1">
    <source>
        <dbReference type="ARBA" id="ARBA00006010"/>
    </source>
</evidence>
<reference evidence="5 6" key="1">
    <citation type="submission" date="2018-10" db="EMBL/GenBank/DDBJ databases">
        <title>A high-quality apple genome assembly.</title>
        <authorList>
            <person name="Hu J."/>
        </authorList>
    </citation>
    <scope>NUCLEOTIDE SEQUENCE [LARGE SCALE GENOMIC DNA]</scope>
    <source>
        <strain evidence="6">cv. HFTH1</strain>
        <tissue evidence="5">Young leaf</tissue>
    </source>
</reference>
<evidence type="ECO:0000313" key="5">
    <source>
        <dbReference type="EMBL" id="RXH99418.1"/>
    </source>
</evidence>